<dbReference type="SUPFAM" id="SSF48264">
    <property type="entry name" value="Cytochrome P450"/>
    <property type="match status" value="1"/>
</dbReference>
<keyword evidence="7 9" id="KW-0408">Iron</keyword>
<dbReference type="GO" id="GO:0005506">
    <property type="term" value="F:iron ion binding"/>
    <property type="evidence" value="ECO:0007669"/>
    <property type="project" value="InterPro"/>
</dbReference>
<comment type="similarity">
    <text evidence="3 10">Belongs to the cytochrome P450 family.</text>
</comment>
<dbReference type="InterPro" id="IPR002401">
    <property type="entry name" value="Cyt_P450_E_grp-I"/>
</dbReference>
<keyword evidence="6 10" id="KW-0560">Oxidoreductase</keyword>
<evidence type="ECO:0000256" key="5">
    <source>
        <dbReference type="ARBA" id="ARBA00022723"/>
    </source>
</evidence>
<evidence type="ECO:0000256" key="8">
    <source>
        <dbReference type="ARBA" id="ARBA00023033"/>
    </source>
</evidence>
<dbReference type="GO" id="GO:0004497">
    <property type="term" value="F:monooxygenase activity"/>
    <property type="evidence" value="ECO:0007669"/>
    <property type="project" value="UniProtKB-KW"/>
</dbReference>
<evidence type="ECO:0000256" key="6">
    <source>
        <dbReference type="ARBA" id="ARBA00023002"/>
    </source>
</evidence>
<organism evidence="11 12">
    <name type="scientific">Trametes cubensis</name>
    <dbReference type="NCBI Taxonomy" id="1111947"/>
    <lineage>
        <taxon>Eukaryota</taxon>
        <taxon>Fungi</taxon>
        <taxon>Dikarya</taxon>
        <taxon>Basidiomycota</taxon>
        <taxon>Agaricomycotina</taxon>
        <taxon>Agaricomycetes</taxon>
        <taxon>Polyporales</taxon>
        <taxon>Polyporaceae</taxon>
        <taxon>Trametes</taxon>
    </lineage>
</organism>
<keyword evidence="4 9" id="KW-0349">Heme</keyword>
<evidence type="ECO:0000313" key="11">
    <source>
        <dbReference type="EMBL" id="KAJ8496055.1"/>
    </source>
</evidence>
<evidence type="ECO:0000256" key="9">
    <source>
        <dbReference type="PIRSR" id="PIRSR602401-1"/>
    </source>
</evidence>
<dbReference type="InterPro" id="IPR050121">
    <property type="entry name" value="Cytochrome_P450_monoxygenase"/>
</dbReference>
<dbReference type="PANTHER" id="PTHR24305:SF166">
    <property type="entry name" value="CYTOCHROME P450 12A4, MITOCHONDRIAL-RELATED"/>
    <property type="match status" value="1"/>
</dbReference>
<dbReference type="PROSITE" id="PS00086">
    <property type="entry name" value="CYTOCHROME_P450"/>
    <property type="match status" value="1"/>
</dbReference>
<dbReference type="GO" id="GO:0016705">
    <property type="term" value="F:oxidoreductase activity, acting on paired donors, with incorporation or reduction of molecular oxygen"/>
    <property type="evidence" value="ECO:0007669"/>
    <property type="project" value="InterPro"/>
</dbReference>
<evidence type="ECO:0008006" key="13">
    <source>
        <dbReference type="Google" id="ProtNLM"/>
    </source>
</evidence>
<evidence type="ECO:0000256" key="2">
    <source>
        <dbReference type="ARBA" id="ARBA00005179"/>
    </source>
</evidence>
<proteinExistence type="inferred from homology"/>
<gene>
    <name evidence="11" type="ORF">ONZ51_g1369</name>
</gene>
<dbReference type="GO" id="GO:0020037">
    <property type="term" value="F:heme binding"/>
    <property type="evidence" value="ECO:0007669"/>
    <property type="project" value="InterPro"/>
</dbReference>
<accession>A0AAD7U2A8</accession>
<dbReference type="Pfam" id="PF00067">
    <property type="entry name" value="p450"/>
    <property type="match status" value="1"/>
</dbReference>
<keyword evidence="8 10" id="KW-0503">Monooxygenase</keyword>
<dbReference type="AlphaFoldDB" id="A0AAD7U2A8"/>
<dbReference type="InterPro" id="IPR017972">
    <property type="entry name" value="Cyt_P450_CS"/>
</dbReference>
<dbReference type="InterPro" id="IPR001128">
    <property type="entry name" value="Cyt_P450"/>
</dbReference>
<evidence type="ECO:0000256" key="1">
    <source>
        <dbReference type="ARBA" id="ARBA00001971"/>
    </source>
</evidence>
<evidence type="ECO:0000256" key="7">
    <source>
        <dbReference type="ARBA" id="ARBA00023004"/>
    </source>
</evidence>
<keyword evidence="12" id="KW-1185">Reference proteome</keyword>
<comment type="caution">
    <text evidence="11">The sequence shown here is derived from an EMBL/GenBank/DDBJ whole genome shotgun (WGS) entry which is preliminary data.</text>
</comment>
<dbReference type="EMBL" id="JAPEVG010000018">
    <property type="protein sequence ID" value="KAJ8496055.1"/>
    <property type="molecule type" value="Genomic_DNA"/>
</dbReference>
<comment type="pathway">
    <text evidence="2">Secondary metabolite biosynthesis.</text>
</comment>
<dbReference type="PRINTS" id="PR00463">
    <property type="entry name" value="EP450I"/>
</dbReference>
<name>A0AAD7U2A8_9APHY</name>
<evidence type="ECO:0000256" key="3">
    <source>
        <dbReference type="ARBA" id="ARBA00010617"/>
    </source>
</evidence>
<evidence type="ECO:0000256" key="4">
    <source>
        <dbReference type="ARBA" id="ARBA00022617"/>
    </source>
</evidence>
<reference evidence="11" key="1">
    <citation type="submission" date="2022-11" db="EMBL/GenBank/DDBJ databases">
        <title>Genome Sequence of Cubamyces cubensis.</title>
        <authorList>
            <person name="Buettner E."/>
        </authorList>
    </citation>
    <scope>NUCLEOTIDE SEQUENCE</scope>
    <source>
        <strain evidence="11">MPL-01</strain>
    </source>
</reference>
<keyword evidence="5 9" id="KW-0479">Metal-binding</keyword>
<evidence type="ECO:0000256" key="10">
    <source>
        <dbReference type="RuleBase" id="RU000461"/>
    </source>
</evidence>
<dbReference type="PANTHER" id="PTHR24305">
    <property type="entry name" value="CYTOCHROME P450"/>
    <property type="match status" value="1"/>
</dbReference>
<feature type="binding site" description="axial binding residue" evidence="9">
    <location>
        <position position="427"/>
    </location>
    <ligand>
        <name>heme</name>
        <dbReference type="ChEBI" id="CHEBI:30413"/>
    </ligand>
    <ligandPart>
        <name>Fe</name>
        <dbReference type="ChEBI" id="CHEBI:18248"/>
    </ligandPart>
</feature>
<dbReference type="InterPro" id="IPR036396">
    <property type="entry name" value="Cyt_P450_sf"/>
</dbReference>
<evidence type="ECO:0000313" key="12">
    <source>
        <dbReference type="Proteomes" id="UP001215151"/>
    </source>
</evidence>
<dbReference type="Proteomes" id="UP001215151">
    <property type="component" value="Unassembled WGS sequence"/>
</dbReference>
<protein>
    <recommendedName>
        <fullName evidence="13">Cytochrome P450</fullName>
    </recommendedName>
</protein>
<dbReference type="Gene3D" id="1.10.630.10">
    <property type="entry name" value="Cytochrome P450"/>
    <property type="match status" value="1"/>
</dbReference>
<sequence length="485" mass="55742">MGSDSPLLRTPLAVISTVRLQDVLVVGLALLWLAVYRWVRVPPHLRHIPKVPILPLLRSYLSGEVEEQRVKRVILPFAEKARTNVVLVFIVGEWQVHVLEGKAGRQFMENRTLMKQQPPSHMLLWRLTGNQNVFMAEGEMWKRHANIVHEALRRSTPIEQFANLARKTFSLMGKGGRIRWNDYTHRFTLDAVGTTIIGYDFEALDKPDGVFVKKYHDVMDAISSPAYIFLPFLERWWPRHEVRRLVDEFVDDFRVLVENKRKDPGNDMLTYMFEDPEMTDVEFRDNAIVAFMGGHDTTAGALSSLVHFLGMHQDVQAKAREEVFAVMGSDDPSLEYFAKMPYLNAIVREAMRCNGPSNVTIPRLADVPLQVGDYVIPANTPIVLNMCAILHNPALWPSPSEFDPDRFTKMDKLDENLINFGLGPRQCPARNFSINEQKTLFSMLLREYRWTVPKDSIHRDYIKNGFSTFALSLPYDVDIDFVKIT</sequence>
<comment type="cofactor">
    <cofactor evidence="1 9">
        <name>heme</name>
        <dbReference type="ChEBI" id="CHEBI:30413"/>
    </cofactor>
</comment>